<dbReference type="SUPFAM" id="SSF51735">
    <property type="entry name" value="NAD(P)-binding Rossmann-fold domains"/>
    <property type="match status" value="1"/>
</dbReference>
<dbReference type="PANTHER" id="PTHR48106:SF18">
    <property type="entry name" value="QUINONE OXIDOREDUCTASE PIG3"/>
    <property type="match status" value="1"/>
</dbReference>
<evidence type="ECO:0000259" key="3">
    <source>
        <dbReference type="SMART" id="SM00829"/>
    </source>
</evidence>
<evidence type="ECO:0000313" key="5">
    <source>
        <dbReference type="Proteomes" id="UP001596226"/>
    </source>
</evidence>
<dbReference type="GO" id="GO:0016491">
    <property type="term" value="F:oxidoreductase activity"/>
    <property type="evidence" value="ECO:0007669"/>
    <property type="project" value="UniProtKB-KW"/>
</dbReference>
<keyword evidence="5" id="KW-1185">Reference proteome</keyword>
<proteinExistence type="predicted"/>
<feature type="domain" description="Enoyl reductase (ER)" evidence="3">
    <location>
        <begin position="10"/>
        <end position="325"/>
    </location>
</feature>
<keyword evidence="2 4" id="KW-0560">Oxidoreductase</keyword>
<dbReference type="Pfam" id="PF08240">
    <property type="entry name" value="ADH_N"/>
    <property type="match status" value="1"/>
</dbReference>
<organism evidence="4 5">
    <name type="scientific">Micromonospora vulcania</name>
    <dbReference type="NCBI Taxonomy" id="1441873"/>
    <lineage>
        <taxon>Bacteria</taxon>
        <taxon>Bacillati</taxon>
        <taxon>Actinomycetota</taxon>
        <taxon>Actinomycetes</taxon>
        <taxon>Micromonosporales</taxon>
        <taxon>Micromonosporaceae</taxon>
        <taxon>Micromonospora</taxon>
    </lineage>
</organism>
<dbReference type="Pfam" id="PF13602">
    <property type="entry name" value="ADH_zinc_N_2"/>
    <property type="match status" value="1"/>
</dbReference>
<dbReference type="InterPro" id="IPR036291">
    <property type="entry name" value="NAD(P)-bd_dom_sf"/>
</dbReference>
<name>A0ABW1H5K4_9ACTN</name>
<protein>
    <submittedName>
        <fullName evidence="4">NADP-dependent oxidoreductase</fullName>
        <ecNumber evidence="4">1.-.-.-</ecNumber>
    </submittedName>
</protein>
<dbReference type="Gene3D" id="3.40.50.720">
    <property type="entry name" value="NAD(P)-binding Rossmann-like Domain"/>
    <property type="match status" value="1"/>
</dbReference>
<sequence length="327" mass="33746">MRAVGLYEFGGPEVLEVIDLPEPHAGPGEVRVRVRAAAVSPSDTLLRSGAHASALAGVPGPYVPGMDVAGVVDEIGSGTEADLSIGDPVMAMLLPVTPTPAGTLENSGGGYVEYVVLPANWVVRAPAGISHEAASTLPMNGLTALLALDQLALAPGSTLAVIGAAGTLGSYLIQMARQAGLVVIADAAPADETLVREFGAADVVARGSDVVDRIRARYPDGVDAVADVALLGSRLFDAVRDGGTLVRFRSTDEPGGYQADSSRGITVLSPFVPDYAGRTDKLDEIRRLAESDVLIPRVAKTLPAAEAPDAHRRFEAGGVRGRLVLTF</sequence>
<dbReference type="Proteomes" id="UP001596226">
    <property type="component" value="Unassembled WGS sequence"/>
</dbReference>
<dbReference type="CDD" id="cd05289">
    <property type="entry name" value="MDR_like_2"/>
    <property type="match status" value="1"/>
</dbReference>
<evidence type="ECO:0000313" key="4">
    <source>
        <dbReference type="EMBL" id="MFC5924198.1"/>
    </source>
</evidence>
<accession>A0ABW1H5K4</accession>
<reference evidence="5" key="1">
    <citation type="journal article" date="2019" name="Int. J. Syst. Evol. Microbiol.">
        <title>The Global Catalogue of Microorganisms (GCM) 10K type strain sequencing project: providing services to taxonomists for standard genome sequencing and annotation.</title>
        <authorList>
            <consortium name="The Broad Institute Genomics Platform"/>
            <consortium name="The Broad Institute Genome Sequencing Center for Infectious Disease"/>
            <person name="Wu L."/>
            <person name="Ma J."/>
        </authorList>
    </citation>
    <scope>NUCLEOTIDE SEQUENCE [LARGE SCALE GENOMIC DNA]</scope>
    <source>
        <strain evidence="5">CGMCC 4.7144</strain>
    </source>
</reference>
<dbReference type="RefSeq" id="WP_377510395.1">
    <property type="nucleotide sequence ID" value="NZ_JBHSQS010000006.1"/>
</dbReference>
<dbReference type="EC" id="1.-.-.-" evidence="4"/>
<dbReference type="InterPro" id="IPR020843">
    <property type="entry name" value="ER"/>
</dbReference>
<evidence type="ECO:0000256" key="1">
    <source>
        <dbReference type="ARBA" id="ARBA00022857"/>
    </source>
</evidence>
<gene>
    <name evidence="4" type="ORF">ACFQGL_12670</name>
</gene>
<evidence type="ECO:0000256" key="2">
    <source>
        <dbReference type="ARBA" id="ARBA00023002"/>
    </source>
</evidence>
<dbReference type="Gene3D" id="3.90.180.10">
    <property type="entry name" value="Medium-chain alcohol dehydrogenases, catalytic domain"/>
    <property type="match status" value="1"/>
</dbReference>
<dbReference type="InterPro" id="IPR013154">
    <property type="entry name" value="ADH-like_N"/>
</dbReference>
<dbReference type="SUPFAM" id="SSF50129">
    <property type="entry name" value="GroES-like"/>
    <property type="match status" value="1"/>
</dbReference>
<dbReference type="SMART" id="SM00829">
    <property type="entry name" value="PKS_ER"/>
    <property type="match status" value="1"/>
</dbReference>
<dbReference type="InterPro" id="IPR011032">
    <property type="entry name" value="GroES-like_sf"/>
</dbReference>
<keyword evidence="1" id="KW-0521">NADP</keyword>
<comment type="caution">
    <text evidence="4">The sequence shown here is derived from an EMBL/GenBank/DDBJ whole genome shotgun (WGS) entry which is preliminary data.</text>
</comment>
<dbReference type="EMBL" id="JBHSQS010000006">
    <property type="protein sequence ID" value="MFC5924198.1"/>
    <property type="molecule type" value="Genomic_DNA"/>
</dbReference>
<dbReference type="PANTHER" id="PTHR48106">
    <property type="entry name" value="QUINONE OXIDOREDUCTASE PIG3-RELATED"/>
    <property type="match status" value="1"/>
</dbReference>